<feature type="transmembrane region" description="Helical" evidence="1">
    <location>
        <begin position="276"/>
        <end position="294"/>
    </location>
</feature>
<comment type="caution">
    <text evidence="2">The sequence shown here is derived from an EMBL/GenBank/DDBJ whole genome shotgun (WGS) entry which is preliminary data.</text>
</comment>
<feature type="transmembrane region" description="Helical" evidence="1">
    <location>
        <begin position="244"/>
        <end position="264"/>
    </location>
</feature>
<feature type="transmembrane region" description="Helical" evidence="1">
    <location>
        <begin position="12"/>
        <end position="32"/>
    </location>
</feature>
<evidence type="ECO:0000256" key="1">
    <source>
        <dbReference type="SAM" id="Phobius"/>
    </source>
</evidence>
<protein>
    <recommendedName>
        <fullName evidence="4">DUF418 domain-containing protein</fullName>
    </recommendedName>
</protein>
<feature type="transmembrane region" description="Helical" evidence="1">
    <location>
        <begin position="52"/>
        <end position="73"/>
    </location>
</feature>
<proteinExistence type="predicted"/>
<dbReference type="Proteomes" id="UP000265366">
    <property type="component" value="Unassembled WGS sequence"/>
</dbReference>
<keyword evidence="1" id="KW-0812">Transmembrane</keyword>
<evidence type="ECO:0000313" key="3">
    <source>
        <dbReference type="Proteomes" id="UP000265366"/>
    </source>
</evidence>
<gene>
    <name evidence="2" type="ORF">D2V17_07040</name>
</gene>
<keyword evidence="1" id="KW-0472">Membrane</keyword>
<organism evidence="2 3">
    <name type="scientific">Aurantiacibacter xanthus</name>
    <dbReference type="NCBI Taxonomy" id="1784712"/>
    <lineage>
        <taxon>Bacteria</taxon>
        <taxon>Pseudomonadati</taxon>
        <taxon>Pseudomonadota</taxon>
        <taxon>Alphaproteobacteria</taxon>
        <taxon>Sphingomonadales</taxon>
        <taxon>Erythrobacteraceae</taxon>
        <taxon>Aurantiacibacter</taxon>
    </lineage>
</organism>
<dbReference type="RefSeq" id="WP_147367275.1">
    <property type="nucleotide sequence ID" value="NZ_QXFM01000066.1"/>
</dbReference>
<feature type="transmembrane region" description="Helical" evidence="1">
    <location>
        <begin position="79"/>
        <end position="112"/>
    </location>
</feature>
<dbReference type="EMBL" id="QXFM01000066">
    <property type="protein sequence ID" value="RIV88639.1"/>
    <property type="molecule type" value="Genomic_DNA"/>
</dbReference>
<name>A0A3A1P599_9SPHN</name>
<evidence type="ECO:0008006" key="4">
    <source>
        <dbReference type="Google" id="ProtNLM"/>
    </source>
</evidence>
<sequence length="373" mass="40782">MGDFVEDPWVDALRICMAAATPTFIILFGTMLEIVYRPRFIAGHRKTITVRLVSRATQCWLLYALSIGVLFLMRDDYSAAFSIATVLMLGVTPFTDILKFYAVVLVLAPLLLWVRCRLGLVPLAAGAIAVHLAYPLLTALPTPNELGLSKELARLWKFLFGLGEAQLGGPSIMRGITLVIAGMVLGRILIGSSGGRPDMARLRHRTKLLLAGAGISLAVLFAAFDQSTIKELGTMSLRMAGHPLYFLFGVHFAVVLMAATTLLTTSVKADRFWRNIAFFGRTSLFTFAFGNMLLYCVTAEPENLAAALQLVAVLVVTIITLSVWFDLTMRRKGWIAHCVIELQRMITSFVNSLISGPAAKLSLLALRSKRSGG</sequence>
<feature type="transmembrane region" description="Helical" evidence="1">
    <location>
        <begin position="206"/>
        <end position="224"/>
    </location>
</feature>
<feature type="transmembrane region" description="Helical" evidence="1">
    <location>
        <begin position="172"/>
        <end position="194"/>
    </location>
</feature>
<dbReference type="AlphaFoldDB" id="A0A3A1P599"/>
<reference evidence="2 3" key="1">
    <citation type="submission" date="2018-08" db="EMBL/GenBank/DDBJ databases">
        <title>Erythrobacter zhengii sp.nov., a bacterium isolated from deep-sea sediment.</title>
        <authorList>
            <person name="Fang C."/>
            <person name="Wu Y.-H."/>
            <person name="Sun C."/>
            <person name="Wang H."/>
            <person name="Cheng H."/>
            <person name="Meng F.-X."/>
            <person name="Wang C.-S."/>
            <person name="Xu X.-W."/>
        </authorList>
    </citation>
    <scope>NUCLEOTIDE SEQUENCE [LARGE SCALE GENOMIC DNA]</scope>
    <source>
        <strain evidence="2 3">CCTCC AB 2015396</strain>
    </source>
</reference>
<keyword evidence="1" id="KW-1133">Transmembrane helix</keyword>
<evidence type="ECO:0000313" key="2">
    <source>
        <dbReference type="EMBL" id="RIV88639.1"/>
    </source>
</evidence>
<accession>A0A3A1P599</accession>
<dbReference type="OrthoDB" id="8340583at2"/>
<feature type="transmembrane region" description="Helical" evidence="1">
    <location>
        <begin position="306"/>
        <end position="325"/>
    </location>
</feature>
<feature type="transmembrane region" description="Helical" evidence="1">
    <location>
        <begin position="119"/>
        <end position="137"/>
    </location>
</feature>
<keyword evidence="3" id="KW-1185">Reference proteome</keyword>